<organism evidence="1 2">
    <name type="scientific">Allacma fusca</name>
    <dbReference type="NCBI Taxonomy" id="39272"/>
    <lineage>
        <taxon>Eukaryota</taxon>
        <taxon>Metazoa</taxon>
        <taxon>Ecdysozoa</taxon>
        <taxon>Arthropoda</taxon>
        <taxon>Hexapoda</taxon>
        <taxon>Collembola</taxon>
        <taxon>Symphypleona</taxon>
        <taxon>Sminthuridae</taxon>
        <taxon>Allacma</taxon>
    </lineage>
</organism>
<protein>
    <submittedName>
        <fullName evidence="1">Uncharacterized protein</fullName>
    </submittedName>
</protein>
<evidence type="ECO:0000313" key="2">
    <source>
        <dbReference type="Proteomes" id="UP000708208"/>
    </source>
</evidence>
<evidence type="ECO:0000313" key="1">
    <source>
        <dbReference type="EMBL" id="CAG7824500.1"/>
    </source>
</evidence>
<dbReference type="Proteomes" id="UP000708208">
    <property type="component" value="Unassembled WGS sequence"/>
</dbReference>
<gene>
    <name evidence="1" type="ORF">AFUS01_LOCUS34652</name>
</gene>
<keyword evidence="2" id="KW-1185">Reference proteome</keyword>
<comment type="caution">
    <text evidence="1">The sequence shown here is derived from an EMBL/GenBank/DDBJ whole genome shotgun (WGS) entry which is preliminary data.</text>
</comment>
<dbReference type="EMBL" id="CAJVCH010533110">
    <property type="protein sequence ID" value="CAG7824500.1"/>
    <property type="molecule type" value="Genomic_DNA"/>
</dbReference>
<reference evidence="1" key="1">
    <citation type="submission" date="2021-06" db="EMBL/GenBank/DDBJ databases">
        <authorList>
            <person name="Hodson N. C."/>
            <person name="Mongue J. A."/>
            <person name="Jaron S. K."/>
        </authorList>
    </citation>
    <scope>NUCLEOTIDE SEQUENCE</scope>
</reference>
<name>A0A8J2L312_9HEXA</name>
<dbReference type="AlphaFoldDB" id="A0A8J2L312"/>
<accession>A0A8J2L312</accession>
<feature type="non-terminal residue" evidence="1">
    <location>
        <position position="1"/>
    </location>
</feature>
<proteinExistence type="predicted"/>
<sequence>MLAVEEKKLYELIDNKYAEAAEQILKINLAPGAMTYTMT</sequence>